<dbReference type="EMBL" id="BART01026238">
    <property type="protein sequence ID" value="GAG94491.1"/>
    <property type="molecule type" value="Genomic_DNA"/>
</dbReference>
<comment type="caution">
    <text evidence="1">The sequence shown here is derived from an EMBL/GenBank/DDBJ whole genome shotgun (WGS) entry which is preliminary data.</text>
</comment>
<feature type="non-terminal residue" evidence="1">
    <location>
        <position position="98"/>
    </location>
</feature>
<gene>
    <name evidence="1" type="ORF">S01H4_46867</name>
</gene>
<reference evidence="1" key="1">
    <citation type="journal article" date="2014" name="Front. Microbiol.">
        <title>High frequency of phylogenetically diverse reductive dehalogenase-homologous genes in deep subseafloor sedimentary metagenomes.</title>
        <authorList>
            <person name="Kawai M."/>
            <person name="Futagami T."/>
            <person name="Toyoda A."/>
            <person name="Takaki Y."/>
            <person name="Nishi S."/>
            <person name="Hori S."/>
            <person name="Arai W."/>
            <person name="Tsubouchi T."/>
            <person name="Morono Y."/>
            <person name="Uchiyama I."/>
            <person name="Ito T."/>
            <person name="Fujiyama A."/>
            <person name="Inagaki F."/>
            <person name="Takami H."/>
        </authorList>
    </citation>
    <scope>NUCLEOTIDE SEQUENCE</scope>
    <source>
        <strain evidence="1">Expedition CK06-06</strain>
    </source>
</reference>
<organism evidence="1">
    <name type="scientific">marine sediment metagenome</name>
    <dbReference type="NCBI Taxonomy" id="412755"/>
    <lineage>
        <taxon>unclassified sequences</taxon>
        <taxon>metagenomes</taxon>
        <taxon>ecological metagenomes</taxon>
    </lineage>
</organism>
<proteinExistence type="predicted"/>
<evidence type="ECO:0000313" key="1">
    <source>
        <dbReference type="EMBL" id="GAG94491.1"/>
    </source>
</evidence>
<dbReference type="AlphaFoldDB" id="X1DDM0"/>
<protein>
    <submittedName>
        <fullName evidence="1">Uncharacterized protein</fullName>
    </submittedName>
</protein>
<accession>X1DDM0</accession>
<sequence length="98" mass="12091">MDKDFEKWLKQDELFEYYNANPEQKADIYKDYQREKEHIELKNIDEWVKWMCNNPELAEKHYPILMRGLKDRIQNAPTFQTANIIQNLPEHFTTWKNE</sequence>
<name>X1DDM0_9ZZZZ</name>